<feature type="transmembrane region" description="Helical" evidence="2">
    <location>
        <begin position="452"/>
        <end position="472"/>
    </location>
</feature>
<organism evidence="3 4">
    <name type="scientific">Neptunomonas phycophila</name>
    <dbReference type="NCBI Taxonomy" id="1572645"/>
    <lineage>
        <taxon>Bacteria</taxon>
        <taxon>Pseudomonadati</taxon>
        <taxon>Pseudomonadota</taxon>
        <taxon>Gammaproteobacteria</taxon>
        <taxon>Oceanospirillales</taxon>
        <taxon>Oceanospirillaceae</taxon>
        <taxon>Neptunomonas</taxon>
    </lineage>
</organism>
<feature type="transmembrane region" description="Helical" evidence="2">
    <location>
        <begin position="834"/>
        <end position="852"/>
    </location>
</feature>
<reference evidence="3" key="1">
    <citation type="submission" date="2023-07" db="EMBL/GenBank/DDBJ databases">
        <title>Genome content predicts the carbon catabolic preferences of heterotrophic bacteria.</title>
        <authorList>
            <person name="Gralka M."/>
        </authorList>
    </citation>
    <scope>NUCLEOTIDE SEQUENCE</scope>
    <source>
        <strain evidence="3">I2M16</strain>
    </source>
</reference>
<feature type="transmembrane region" description="Helical" evidence="2">
    <location>
        <begin position="705"/>
        <end position="723"/>
    </location>
</feature>
<evidence type="ECO:0000313" key="4">
    <source>
        <dbReference type="Proteomes" id="UP001169862"/>
    </source>
</evidence>
<feature type="transmembrane region" description="Helical" evidence="2">
    <location>
        <begin position="420"/>
        <end position="440"/>
    </location>
</feature>
<keyword evidence="2" id="KW-0472">Membrane</keyword>
<feature type="transmembrane region" description="Helical" evidence="2">
    <location>
        <begin position="612"/>
        <end position="632"/>
    </location>
</feature>
<feature type="transmembrane region" description="Helical" evidence="2">
    <location>
        <begin position="743"/>
        <end position="765"/>
    </location>
</feature>
<feature type="transmembrane region" description="Helical" evidence="2">
    <location>
        <begin position="372"/>
        <end position="390"/>
    </location>
</feature>
<feature type="transmembrane region" description="Helical" evidence="2">
    <location>
        <begin position="226"/>
        <end position="244"/>
    </location>
</feature>
<dbReference type="PANTHER" id="PTHR38434">
    <property type="entry name" value="BLL2549 PROTEIN"/>
    <property type="match status" value="1"/>
</dbReference>
<dbReference type="RefSeq" id="WP_303550441.1">
    <property type="nucleotide sequence ID" value="NZ_JAUOPG010000006.1"/>
</dbReference>
<feature type="region of interest" description="Disordered" evidence="1">
    <location>
        <begin position="74"/>
        <end position="118"/>
    </location>
</feature>
<comment type="caution">
    <text evidence="3">The sequence shown here is derived from an EMBL/GenBank/DDBJ whole genome shotgun (WGS) entry which is preliminary data.</text>
</comment>
<gene>
    <name evidence="3" type="ORF">Q4490_10540</name>
</gene>
<proteinExistence type="predicted"/>
<evidence type="ECO:0000256" key="1">
    <source>
        <dbReference type="SAM" id="MobiDB-lite"/>
    </source>
</evidence>
<protein>
    <submittedName>
        <fullName evidence="3">DUF2339 domain-containing protein</fullName>
    </submittedName>
</protein>
<feature type="transmembrane region" description="Helical" evidence="2">
    <location>
        <begin position="677"/>
        <end position="693"/>
    </location>
</feature>
<feature type="transmembrane region" description="Helical" evidence="2">
    <location>
        <begin position="772"/>
        <end position="789"/>
    </location>
</feature>
<dbReference type="PIRSF" id="PIRSF035905">
    <property type="entry name" value="UCP035905_mp"/>
    <property type="match status" value="1"/>
</dbReference>
<feature type="transmembrane region" description="Helical" evidence="2">
    <location>
        <begin position="809"/>
        <end position="827"/>
    </location>
</feature>
<feature type="compositionally biased region" description="Basic and acidic residues" evidence="1">
    <location>
        <begin position="86"/>
        <end position="95"/>
    </location>
</feature>
<dbReference type="AlphaFoldDB" id="A0AAW7XK58"/>
<feature type="transmembrane region" description="Helical" evidence="2">
    <location>
        <begin position="858"/>
        <end position="880"/>
    </location>
</feature>
<feature type="compositionally biased region" description="Polar residues" evidence="1">
    <location>
        <begin position="99"/>
        <end position="113"/>
    </location>
</feature>
<keyword evidence="2" id="KW-0812">Transmembrane</keyword>
<dbReference type="InterPro" id="IPR014600">
    <property type="entry name" value="UCP035905_mem"/>
</dbReference>
<accession>A0AAW7XK58</accession>
<evidence type="ECO:0000313" key="3">
    <source>
        <dbReference type="EMBL" id="MDO6454002.1"/>
    </source>
</evidence>
<feature type="transmembrane region" description="Helical" evidence="2">
    <location>
        <begin position="582"/>
        <end position="600"/>
    </location>
</feature>
<dbReference type="PANTHER" id="PTHR38434:SF1">
    <property type="entry name" value="BLL2549 PROTEIN"/>
    <property type="match status" value="1"/>
</dbReference>
<feature type="transmembrane region" description="Helical" evidence="2">
    <location>
        <begin position="320"/>
        <end position="337"/>
    </location>
</feature>
<feature type="transmembrane region" description="Helical" evidence="2">
    <location>
        <begin position="199"/>
        <end position="220"/>
    </location>
</feature>
<dbReference type="Proteomes" id="UP001169862">
    <property type="component" value="Unassembled WGS sequence"/>
</dbReference>
<feature type="transmembrane region" description="Helical" evidence="2">
    <location>
        <begin position="505"/>
        <end position="522"/>
    </location>
</feature>
<feature type="transmembrane region" description="Helical" evidence="2">
    <location>
        <begin position="170"/>
        <end position="187"/>
    </location>
</feature>
<evidence type="ECO:0000256" key="2">
    <source>
        <dbReference type="SAM" id="Phobius"/>
    </source>
</evidence>
<feature type="transmembrane region" description="Helical" evidence="2">
    <location>
        <begin position="297"/>
        <end position="314"/>
    </location>
</feature>
<dbReference type="Pfam" id="PF10101">
    <property type="entry name" value="DUF2339"/>
    <property type="match status" value="1"/>
</dbReference>
<dbReference type="EMBL" id="JAUOPG010000006">
    <property type="protein sequence ID" value="MDO6454002.1"/>
    <property type="molecule type" value="Genomic_DNA"/>
</dbReference>
<feature type="transmembrane region" description="Helical" evidence="2">
    <location>
        <begin position="6"/>
        <end position="27"/>
    </location>
</feature>
<feature type="transmembrane region" description="Helical" evidence="2">
    <location>
        <begin position="138"/>
        <end position="158"/>
    </location>
</feature>
<feature type="transmembrane region" description="Helical" evidence="2">
    <location>
        <begin position="479"/>
        <end position="499"/>
    </location>
</feature>
<feature type="transmembrane region" description="Helical" evidence="2">
    <location>
        <begin position="534"/>
        <end position="553"/>
    </location>
</feature>
<dbReference type="InterPro" id="IPR019286">
    <property type="entry name" value="DUF2339_TM"/>
</dbReference>
<keyword evidence="2" id="KW-1133">Transmembrane helix</keyword>
<feature type="transmembrane region" description="Helical" evidence="2">
    <location>
        <begin position="249"/>
        <end position="265"/>
    </location>
</feature>
<feature type="transmembrane region" description="Helical" evidence="2">
    <location>
        <begin position="271"/>
        <end position="290"/>
    </location>
</feature>
<name>A0AAW7XK58_9GAMM</name>
<feature type="transmembrane region" description="Helical" evidence="2">
    <location>
        <begin position="396"/>
        <end position="413"/>
    </location>
</feature>
<sequence length="897" mass="98825">MDELVTLFLLVVFLVFLGVIGGWVAFFRTKDLRQRVSYLEAELQKLTQITKQPVIKPAQQRPLVDTAQNTDQALANKEVEPASNEAPREDTRPAYDHWQPSSPQQAKGSTNAGAASDRAQHITSQQASAFFKHLKQNWLTWVGGLCVGLSGIFLVKYSIDQGLLGPEARIALAIFMGISFHGLAFWLKGRLNFNSDAVAALAGGASITLYAAILAALHLYNLFSPTLVFILLACISIGTMLLALVYGPVLAAIGILGAYIVPILVNTGSNNVAGALIYSAIITLSAFALFRYVFRRWLWVGVILASTAWWLIAYNESVSLSILLSYLIVMGYSVLAIRTGNWALNQHDTLPNSRTIWHALYRQYKRLAPDEIYTNGVLALLTLAWLTVGMQHTLSTADKIIAMAFFGLLFFICKQRPSVAFLPLLAITGFTLVAALGYWSPDYVRLLPQATIAQLLIGISIISALGAYWNLIQTRFQGYWSALATLTPVVMMSLAYLRLEGFANDWQWATAALILAIFYSALAKQLVKVRWSDLMVVSVLLAAHFAYSLAAVILLSDAHLTLALSIQLISLCYLNNRYPIPVLVPCVKLLVIGIVLRLTLNPYLPNYALTPHWPIWVFGGPFICSVLAWRLLPSSNQLQGWLQGASLHLLALTVIAETRYLIYGGDVFHLDFTQREAAINTLIWGSLGLVYWYRSTLSGSLIRLYQIAASTLLIGALANYLFGSVLAFNPLFHKSTWLTDTPIFNTLLLMYLLPTILLVLAYFTLPKRLSKVLLGLVAASSFLLINLEIRHLWHGAAMLISDGTEQGELYTYSMVWLGISIAILALAIQVKSALIYRAGMLVLMCVVAKIFLIDMSGLSGLLRVTSFLGLGLCLLGIALLHQKIGFGSNTAQPRETE</sequence>